<feature type="transmembrane region" description="Helical" evidence="6">
    <location>
        <begin position="166"/>
        <end position="189"/>
    </location>
</feature>
<dbReference type="RefSeq" id="XP_007511280.1">
    <property type="nucleotide sequence ID" value="XM_007511218.1"/>
</dbReference>
<dbReference type="PANTHER" id="PTHR14969">
    <property type="entry name" value="SPHINGOSINE-1-PHOSPHATE PHOSPHOHYDROLASE"/>
    <property type="match status" value="1"/>
</dbReference>
<feature type="transmembrane region" description="Helical" evidence="6">
    <location>
        <begin position="135"/>
        <end position="154"/>
    </location>
</feature>
<proteinExistence type="predicted"/>
<dbReference type="SUPFAM" id="SSF48317">
    <property type="entry name" value="Acid phosphatase/Vanadium-dependent haloperoxidase"/>
    <property type="match status" value="1"/>
</dbReference>
<dbReference type="KEGG" id="bpg:Bathy09g02090"/>
<dbReference type="EMBL" id="FO082270">
    <property type="protein sequence ID" value="CCO66840.1"/>
    <property type="molecule type" value="Genomic_DNA"/>
</dbReference>
<evidence type="ECO:0000256" key="1">
    <source>
        <dbReference type="ARBA" id="ARBA00004141"/>
    </source>
</evidence>
<sequence>MKTTTKPFSLTYVRYPIIDDSYYFKGKFLAIASLSPIFTVAHTIACFCSQRELFDFTLVVGIFLNECLAQLLKHYLQQERPKSCQRLDFCDTHGMPSSHAQLAFFNSAMSVLVLLRRWKHAKKYRGEGEKAGVDVSSSVLSLMTVPIAVIVGYSRVELGYHTIEQVVAGAAIGLMFGSMWFLVTTRVFAKQFSELVKEDDDHASNSARVRGKKRRRFGKLLRETLNMRDSSMCANPLTISRERVELENFAFPMKDVVGLLNTPSLKKVD</sequence>
<dbReference type="GO" id="GO:0016020">
    <property type="term" value="C:membrane"/>
    <property type="evidence" value="ECO:0007669"/>
    <property type="project" value="UniProtKB-SubCell"/>
</dbReference>
<dbReference type="STRING" id="41875.K8F466"/>
<accession>K8F466</accession>
<dbReference type="Proteomes" id="UP000198341">
    <property type="component" value="Chromosome 9"/>
</dbReference>
<dbReference type="InterPro" id="IPR039667">
    <property type="entry name" value="Dolichyldiphosphatase_PAP2"/>
</dbReference>
<reference evidence="8 9" key="1">
    <citation type="submission" date="2011-10" db="EMBL/GenBank/DDBJ databases">
        <authorList>
            <person name="Genoscope - CEA"/>
        </authorList>
    </citation>
    <scope>NUCLEOTIDE SEQUENCE [LARGE SCALE GENOMIC DNA]</scope>
    <source>
        <strain evidence="8 9">RCC 1105</strain>
    </source>
</reference>
<dbReference type="eggNOG" id="KOG3146">
    <property type="taxonomic scope" value="Eukaryota"/>
</dbReference>
<gene>
    <name evidence="8" type="ORF">Bathy09g02090</name>
</gene>
<dbReference type="OrthoDB" id="302705at2759"/>
<comment type="subcellular location">
    <subcellularLocation>
        <location evidence="1">Membrane</location>
        <topology evidence="1">Multi-pass membrane protein</topology>
    </subcellularLocation>
</comment>
<dbReference type="InterPro" id="IPR000326">
    <property type="entry name" value="PAP2/HPO"/>
</dbReference>
<organism evidence="8 9">
    <name type="scientific">Bathycoccus prasinos</name>
    <dbReference type="NCBI Taxonomy" id="41875"/>
    <lineage>
        <taxon>Eukaryota</taxon>
        <taxon>Viridiplantae</taxon>
        <taxon>Chlorophyta</taxon>
        <taxon>Mamiellophyceae</taxon>
        <taxon>Mamiellales</taxon>
        <taxon>Bathycoccaceae</taxon>
        <taxon>Bathycoccus</taxon>
    </lineage>
</organism>
<evidence type="ECO:0000313" key="9">
    <source>
        <dbReference type="Proteomes" id="UP000198341"/>
    </source>
</evidence>
<dbReference type="GO" id="GO:0042392">
    <property type="term" value="F:sphingosine-1-phosphate phosphatase activity"/>
    <property type="evidence" value="ECO:0007669"/>
    <property type="project" value="TreeGrafter"/>
</dbReference>
<dbReference type="AlphaFoldDB" id="K8F466"/>
<evidence type="ECO:0000256" key="6">
    <source>
        <dbReference type="SAM" id="Phobius"/>
    </source>
</evidence>
<dbReference type="InterPro" id="IPR036938">
    <property type="entry name" value="PAP2/HPO_sf"/>
</dbReference>
<keyword evidence="5 6" id="KW-0472">Membrane</keyword>
<keyword evidence="4 6" id="KW-1133">Transmembrane helix</keyword>
<keyword evidence="9" id="KW-1185">Reference proteome</keyword>
<evidence type="ECO:0000256" key="5">
    <source>
        <dbReference type="ARBA" id="ARBA00023136"/>
    </source>
</evidence>
<feature type="domain" description="Phosphatidic acid phosphatase type 2/haloperoxidase" evidence="7">
    <location>
        <begin position="53"/>
        <end position="181"/>
    </location>
</feature>
<feature type="transmembrane region" description="Helical" evidence="6">
    <location>
        <begin position="28"/>
        <end position="49"/>
    </location>
</feature>
<dbReference type="GeneID" id="19013716"/>
<name>K8F466_9CHLO</name>
<dbReference type="PANTHER" id="PTHR14969:SF13">
    <property type="entry name" value="AT30094P"/>
    <property type="match status" value="1"/>
</dbReference>
<evidence type="ECO:0000256" key="4">
    <source>
        <dbReference type="ARBA" id="ARBA00022989"/>
    </source>
</evidence>
<dbReference type="CDD" id="cd03382">
    <property type="entry name" value="PAP2_dolichyldiphosphatase"/>
    <property type="match status" value="1"/>
</dbReference>
<keyword evidence="2 6" id="KW-0812">Transmembrane</keyword>
<evidence type="ECO:0000259" key="7">
    <source>
        <dbReference type="SMART" id="SM00014"/>
    </source>
</evidence>
<dbReference type="SMART" id="SM00014">
    <property type="entry name" value="acidPPc"/>
    <property type="match status" value="1"/>
</dbReference>
<keyword evidence="3" id="KW-0378">Hydrolase</keyword>
<dbReference type="Pfam" id="PF01569">
    <property type="entry name" value="PAP2"/>
    <property type="match status" value="1"/>
</dbReference>
<dbReference type="Gene3D" id="1.20.144.10">
    <property type="entry name" value="Phosphatidic acid phosphatase type 2/haloperoxidase"/>
    <property type="match status" value="1"/>
</dbReference>
<evidence type="ECO:0000256" key="2">
    <source>
        <dbReference type="ARBA" id="ARBA00022692"/>
    </source>
</evidence>
<evidence type="ECO:0000256" key="3">
    <source>
        <dbReference type="ARBA" id="ARBA00022801"/>
    </source>
</evidence>
<evidence type="ECO:0000313" key="8">
    <source>
        <dbReference type="EMBL" id="CCO66840.1"/>
    </source>
</evidence>
<feature type="transmembrane region" description="Helical" evidence="6">
    <location>
        <begin position="96"/>
        <end position="115"/>
    </location>
</feature>
<protein>
    <recommendedName>
        <fullName evidence="7">Phosphatidic acid phosphatase type 2/haloperoxidase domain-containing protein</fullName>
    </recommendedName>
</protein>